<gene>
    <name evidence="2" type="ORF">D9615_006784</name>
</gene>
<keyword evidence="3" id="KW-1185">Reference proteome</keyword>
<proteinExistence type="predicted"/>
<evidence type="ECO:0000313" key="3">
    <source>
        <dbReference type="Proteomes" id="UP000565441"/>
    </source>
</evidence>
<evidence type="ECO:0000313" key="2">
    <source>
        <dbReference type="EMBL" id="KAF5377826.1"/>
    </source>
</evidence>
<dbReference type="AlphaFoldDB" id="A0A8H5M237"/>
<sequence length="455" mass="49992">MKSVEDEALLLLEPLQLLYTGYDSDAGTRFISEECFDNILFELLDAAREADMKFKRSMDTPILSAEIILSICRILSGATTLPLTSAFDWTQRDPDPRILPCILRCLQPWRLLGLPNVFHEPKIDAESQELKRLADLSMTLAALANDLKSGFVEAPESPSQARRMKIKWLGRTESMEDSIAELTATVKEEAHLISRIHKARKDDSPLAPVSHQVPKHKAAEFRSGCSACHRPRASTSTCSTSCHGRQTVKATQLHEDTPDPIFKFKTNDISVVQAVGRSEPLHTSSMANVRTTSSVRPRKPKPPSSLSKSKSDENTPALPPHPTRRRCKQSFSFAPKYTPPRGSVDQKAATAAPPSSLASVPLSASASFDKLGESPQRFPNNVHTLSPAPEISILQVVPQDPLTPRKSTLRNSRPPKIVCSLSSVTRGSRSSSLRPSKDTLHAVLSASSSIVETRR</sequence>
<reference evidence="2 3" key="1">
    <citation type="journal article" date="2020" name="ISME J.">
        <title>Uncovering the hidden diversity of litter-decomposition mechanisms in mushroom-forming fungi.</title>
        <authorList>
            <person name="Floudas D."/>
            <person name="Bentzer J."/>
            <person name="Ahren D."/>
            <person name="Johansson T."/>
            <person name="Persson P."/>
            <person name="Tunlid A."/>
        </authorList>
    </citation>
    <scope>NUCLEOTIDE SEQUENCE [LARGE SCALE GENOMIC DNA]</scope>
    <source>
        <strain evidence="2 3">CBS 661.87</strain>
    </source>
</reference>
<feature type="compositionally biased region" description="Low complexity" evidence="1">
    <location>
        <begin position="348"/>
        <end position="360"/>
    </location>
</feature>
<comment type="caution">
    <text evidence="2">The sequence shown here is derived from an EMBL/GenBank/DDBJ whole genome shotgun (WGS) entry which is preliminary data.</text>
</comment>
<accession>A0A8H5M237</accession>
<feature type="region of interest" description="Disordered" evidence="1">
    <location>
        <begin position="276"/>
        <end position="360"/>
    </location>
</feature>
<dbReference type="EMBL" id="JAACJP010000022">
    <property type="protein sequence ID" value="KAF5377826.1"/>
    <property type="molecule type" value="Genomic_DNA"/>
</dbReference>
<protein>
    <submittedName>
        <fullName evidence="2">Uncharacterized protein</fullName>
    </submittedName>
</protein>
<dbReference type="OrthoDB" id="10621899at2759"/>
<name>A0A8H5M237_9AGAR</name>
<dbReference type="Proteomes" id="UP000565441">
    <property type="component" value="Unassembled WGS sequence"/>
</dbReference>
<feature type="compositionally biased region" description="Polar residues" evidence="1">
    <location>
        <begin position="281"/>
        <end position="292"/>
    </location>
</feature>
<organism evidence="2 3">
    <name type="scientific">Tricholomella constricta</name>
    <dbReference type="NCBI Taxonomy" id="117010"/>
    <lineage>
        <taxon>Eukaryota</taxon>
        <taxon>Fungi</taxon>
        <taxon>Dikarya</taxon>
        <taxon>Basidiomycota</taxon>
        <taxon>Agaricomycotina</taxon>
        <taxon>Agaricomycetes</taxon>
        <taxon>Agaricomycetidae</taxon>
        <taxon>Agaricales</taxon>
        <taxon>Tricholomatineae</taxon>
        <taxon>Lyophyllaceae</taxon>
        <taxon>Tricholomella</taxon>
    </lineage>
</organism>
<evidence type="ECO:0000256" key="1">
    <source>
        <dbReference type="SAM" id="MobiDB-lite"/>
    </source>
</evidence>